<feature type="non-terminal residue" evidence="4">
    <location>
        <position position="425"/>
    </location>
</feature>
<dbReference type="InterPro" id="IPR019742">
    <property type="entry name" value="MacrogloblnA2_CS"/>
</dbReference>
<evidence type="ECO:0000256" key="1">
    <source>
        <dbReference type="ARBA" id="ARBA00022729"/>
    </source>
</evidence>
<evidence type="ECO:0000256" key="3">
    <source>
        <dbReference type="ARBA" id="ARBA00023157"/>
    </source>
</evidence>
<accession>A0A6S7JMK2</accession>
<dbReference type="GO" id="GO:0005615">
    <property type="term" value="C:extracellular space"/>
    <property type="evidence" value="ECO:0007669"/>
    <property type="project" value="InterPro"/>
</dbReference>
<keyword evidence="2" id="KW-0882">Thioester bond</keyword>
<dbReference type="OrthoDB" id="5985200at2759"/>
<dbReference type="PROSITE" id="PS00477">
    <property type="entry name" value="ALPHA_2_MACROGLOBULIN"/>
    <property type="match status" value="1"/>
</dbReference>
<dbReference type="InterPro" id="IPR050473">
    <property type="entry name" value="A2M/Complement_sys"/>
</dbReference>
<keyword evidence="3" id="KW-1015">Disulfide bond</keyword>
<dbReference type="PANTHER" id="PTHR11412">
    <property type="entry name" value="MACROGLOBULIN / COMPLEMENT"/>
    <property type="match status" value="1"/>
</dbReference>
<gene>
    <name evidence="4" type="ORF">PACLA_8A054049</name>
</gene>
<name>A0A6S7JMK2_PARCT</name>
<dbReference type="Gene3D" id="2.60.40.10">
    <property type="entry name" value="Immunoglobulins"/>
    <property type="match status" value="1"/>
</dbReference>
<sequence>MSFQVYVTLKASPDWKNINKSAIPSNNVTDGISDDVISVISVPANSGASVSFPIIPIKLGNIPIEIRAQSTTSADAVRRNLLVEPEGIEQDYSYSLLLDMKSTQEFRQELKLSLPSNIVKGSAKAMVSVIGDILGSSISGIENLLRMPYGCGEQNMINFAPSMFIRAYLETVGQLTPSIKEKSLRFMTLGYQRELSYQHRDGSYSAFGDKYGKSRPGSLWLTAFVVKSFSRALSYIYIDGESLKKSVNFILSTQQEDGSFEEPGSVSSYLQGGLKSNNLVALTAYVTVSLLEYGNQHNDVKEGIDNALRYLQANLNHTEDSYTLALAAYAMELANYPLKEIVLSKLLATSVRTDGTLYWTEETRKAKKQERPWFRPYYRPRSADIEITSYALLVYAQRRDRQNGLAIARWLAQQRNSLGGYSSTQ</sequence>
<dbReference type="InterPro" id="IPR008930">
    <property type="entry name" value="Terpenoid_cyclase/PrenylTrfase"/>
</dbReference>
<comment type="caution">
    <text evidence="4">The sequence shown here is derived from an EMBL/GenBank/DDBJ whole genome shotgun (WGS) entry which is preliminary data.</text>
</comment>
<evidence type="ECO:0000313" key="5">
    <source>
        <dbReference type="Proteomes" id="UP001152795"/>
    </source>
</evidence>
<dbReference type="InterPro" id="IPR013783">
    <property type="entry name" value="Ig-like_fold"/>
</dbReference>
<dbReference type="Pfam" id="PF07678">
    <property type="entry name" value="TED_complement"/>
    <property type="match status" value="1"/>
</dbReference>
<keyword evidence="5" id="KW-1185">Reference proteome</keyword>
<proteinExistence type="predicted"/>
<protein>
    <submittedName>
        <fullName evidence="4">CD109 antigen-like</fullName>
    </submittedName>
</protein>
<keyword evidence="1" id="KW-0732">Signal</keyword>
<dbReference type="EMBL" id="CACRXK020019589">
    <property type="protein sequence ID" value="CAB4033836.1"/>
    <property type="molecule type" value="Genomic_DNA"/>
</dbReference>
<dbReference type="Proteomes" id="UP001152795">
    <property type="component" value="Unassembled WGS sequence"/>
</dbReference>
<dbReference type="AlphaFoldDB" id="A0A6S7JMK2"/>
<organism evidence="4 5">
    <name type="scientific">Paramuricea clavata</name>
    <name type="common">Red gorgonian</name>
    <name type="synonym">Violescent sea-whip</name>
    <dbReference type="NCBI Taxonomy" id="317549"/>
    <lineage>
        <taxon>Eukaryota</taxon>
        <taxon>Metazoa</taxon>
        <taxon>Cnidaria</taxon>
        <taxon>Anthozoa</taxon>
        <taxon>Octocorallia</taxon>
        <taxon>Malacalcyonacea</taxon>
        <taxon>Plexauridae</taxon>
        <taxon>Paramuricea</taxon>
    </lineage>
</organism>
<dbReference type="InterPro" id="IPR047565">
    <property type="entry name" value="Alpha-macroglob_thiol-ester_cl"/>
</dbReference>
<dbReference type="PANTHER" id="PTHR11412:SF136">
    <property type="entry name" value="CD109 ANTIGEN"/>
    <property type="match status" value="1"/>
</dbReference>
<dbReference type="SMART" id="SM01419">
    <property type="entry name" value="Thiol-ester_cl"/>
    <property type="match status" value="1"/>
</dbReference>
<dbReference type="Gene3D" id="1.50.10.20">
    <property type="match status" value="1"/>
</dbReference>
<evidence type="ECO:0000313" key="4">
    <source>
        <dbReference type="EMBL" id="CAB4033836.1"/>
    </source>
</evidence>
<reference evidence="4" key="1">
    <citation type="submission" date="2020-04" db="EMBL/GenBank/DDBJ databases">
        <authorList>
            <person name="Alioto T."/>
            <person name="Alioto T."/>
            <person name="Gomez Garrido J."/>
        </authorList>
    </citation>
    <scope>NUCLEOTIDE SEQUENCE</scope>
    <source>
        <strain evidence="4">A484AB</strain>
    </source>
</reference>
<dbReference type="InterPro" id="IPR011626">
    <property type="entry name" value="Alpha-macroglobulin_TED"/>
</dbReference>
<evidence type="ECO:0000256" key="2">
    <source>
        <dbReference type="ARBA" id="ARBA00022966"/>
    </source>
</evidence>
<dbReference type="SUPFAM" id="SSF48239">
    <property type="entry name" value="Terpenoid cyclases/Protein prenyltransferases"/>
    <property type="match status" value="1"/>
</dbReference>